<accession>A0AAP9XZ84</accession>
<reference evidence="2 3" key="1">
    <citation type="submission" date="2020-12" db="EMBL/GenBank/DDBJ databases">
        <title>FDA dAtabase for Regulatory Grade micrObial Sequences (FDA-ARGOS): Supporting development and validation of Infectious Disease Dx tests.</title>
        <authorList>
            <person name="Minogue T."/>
            <person name="Wolcott M."/>
            <person name="Wasieloski L."/>
            <person name="Aguilar W."/>
            <person name="Moore D."/>
            <person name="Jaissle J."/>
            <person name="Tallon L."/>
            <person name="Sadzewicz L."/>
            <person name="Zhao X."/>
            <person name="Boylan J."/>
            <person name="Ott S."/>
            <person name="Bowen H."/>
            <person name="Vavikolanu K."/>
            <person name="Mehta A."/>
            <person name="Aluvathingal J."/>
            <person name="Nadendla S."/>
            <person name="Yan Y."/>
            <person name="Sichtig H."/>
        </authorList>
    </citation>
    <scope>NUCLEOTIDE SEQUENCE [LARGE SCALE GENOMIC DNA]</scope>
    <source>
        <strain evidence="2 3">FDAARGOS_949</strain>
    </source>
</reference>
<dbReference type="Pfam" id="PF10544">
    <property type="entry name" value="T5orf172"/>
    <property type="match status" value="1"/>
</dbReference>
<gene>
    <name evidence="2" type="ORF">I6H06_22520</name>
</gene>
<dbReference type="Proteomes" id="UP000594892">
    <property type="component" value="Chromosome 2"/>
</dbReference>
<organism evidence="2 3">
    <name type="scientific">Burkholderia glumae</name>
    <name type="common">Pseudomonas glumae</name>
    <dbReference type="NCBI Taxonomy" id="337"/>
    <lineage>
        <taxon>Bacteria</taxon>
        <taxon>Pseudomonadati</taxon>
        <taxon>Pseudomonadota</taxon>
        <taxon>Betaproteobacteria</taxon>
        <taxon>Burkholderiales</taxon>
        <taxon>Burkholderiaceae</taxon>
        <taxon>Burkholderia</taxon>
    </lineage>
</organism>
<dbReference type="InterPro" id="IPR018306">
    <property type="entry name" value="Phage_T5_Orf172_DNA-bd"/>
</dbReference>
<dbReference type="GeneID" id="45696555"/>
<feature type="domain" description="Bacteriophage T5 Orf172 DNA-binding" evidence="1">
    <location>
        <begin position="25"/>
        <end position="95"/>
    </location>
</feature>
<protein>
    <submittedName>
        <fullName evidence="2">GIY-YIG nuclease family protein</fullName>
    </submittedName>
</protein>
<sequence length="253" mass="28661">MKRLIELTASAALPSLHNPATSCLFLYVMQNEHGLIKIGRSDDPHRRVSEVQKSARCSVALIATFPGAGHFEEWMHIQMADHLIGYEWFEGTREARDALAALLGHELTWVYELTAQSARAWTERLLDSGAERYWRKRERDVIRRIKGAVTGNGTYRAHVDGSLDLDGYIAPHVGFREPLLEEDRDGKPVLLARFGDSEEMTIVPAYTRSMAAALSLWLPNPDRPIQSFERPVECCFFGLCDRLGFDPERLSAY</sequence>
<dbReference type="EMBL" id="CP065601">
    <property type="protein sequence ID" value="QPQ91887.1"/>
    <property type="molecule type" value="Genomic_DNA"/>
</dbReference>
<evidence type="ECO:0000259" key="1">
    <source>
        <dbReference type="Pfam" id="PF10544"/>
    </source>
</evidence>
<dbReference type="AlphaFoldDB" id="A0AAP9XZ84"/>
<proteinExistence type="predicted"/>
<name>A0AAP9XZ84_BURGL</name>
<evidence type="ECO:0000313" key="3">
    <source>
        <dbReference type="Proteomes" id="UP000594892"/>
    </source>
</evidence>
<dbReference type="RefSeq" id="WP_042967162.1">
    <property type="nucleotide sequence ID" value="NZ_CP065601.1"/>
</dbReference>
<evidence type="ECO:0000313" key="2">
    <source>
        <dbReference type="EMBL" id="QPQ91887.1"/>
    </source>
</evidence>